<dbReference type="InterPro" id="IPR014777">
    <property type="entry name" value="4pyrrole_Mease_sub1"/>
</dbReference>
<gene>
    <name evidence="1" type="ORF">G3580_08910</name>
</gene>
<proteinExistence type="predicted"/>
<dbReference type="CDD" id="cd11649">
    <property type="entry name" value="RsmI_like"/>
    <property type="match status" value="1"/>
</dbReference>
<dbReference type="Gene3D" id="3.40.1010.10">
    <property type="entry name" value="Cobalt-precorrin-4 Transmethylase, Domain 1"/>
    <property type="match status" value="1"/>
</dbReference>
<dbReference type="SUPFAM" id="SSF53790">
    <property type="entry name" value="Tetrapyrrole methylase"/>
    <property type="match status" value="1"/>
</dbReference>
<dbReference type="InterPro" id="IPR014776">
    <property type="entry name" value="4pyrrole_Mease_sub2"/>
</dbReference>
<reference evidence="1 2" key="1">
    <citation type="submission" date="2020-02" db="EMBL/GenBank/DDBJ databases">
        <title>Nitrogenibacter mangrovi gen. nov., sp. nov. isolated from mangrove sediment, a denitrifying betaproteobacterium.</title>
        <authorList>
            <person name="Liao H."/>
            <person name="Tian Y."/>
        </authorList>
    </citation>
    <scope>NUCLEOTIDE SEQUENCE [LARGE SCALE GENOMIC DNA]</scope>
    <source>
        <strain evidence="1 2">M9-3-2</strain>
    </source>
</reference>
<keyword evidence="2" id="KW-1185">Reference proteome</keyword>
<dbReference type="RefSeq" id="WP_173764916.1">
    <property type="nucleotide sequence ID" value="NZ_CP048836.1"/>
</dbReference>
<evidence type="ECO:0000313" key="1">
    <source>
        <dbReference type="EMBL" id="QID17754.1"/>
    </source>
</evidence>
<dbReference type="AlphaFoldDB" id="A0A6C1B683"/>
<dbReference type="PANTHER" id="PTHR46111:SF2">
    <property type="entry name" value="SAM-DEPENDENT METHYLTRANSFERASE"/>
    <property type="match status" value="1"/>
</dbReference>
<dbReference type="KEGG" id="azq:G3580_08910"/>
<dbReference type="InterPro" id="IPR008189">
    <property type="entry name" value="rRNA_ssu_MeTfrase_I"/>
</dbReference>
<dbReference type="PANTHER" id="PTHR46111">
    <property type="entry name" value="RIBOSOMAL RNA SMALL SUBUNIT METHYLTRANSFERASE I"/>
    <property type="match status" value="1"/>
</dbReference>
<accession>A0A6C1B683</accession>
<keyword evidence="1" id="KW-0808">Transferase</keyword>
<dbReference type="Gene3D" id="3.30.950.10">
    <property type="entry name" value="Methyltransferase, Cobalt-precorrin-4 Transmethylase, Domain 2"/>
    <property type="match status" value="1"/>
</dbReference>
<keyword evidence="1" id="KW-0489">Methyltransferase</keyword>
<dbReference type="InterPro" id="IPR035996">
    <property type="entry name" value="4pyrrol_Methylase_sf"/>
</dbReference>
<dbReference type="Proteomes" id="UP000501991">
    <property type="component" value="Chromosome"/>
</dbReference>
<name>A0A6C1B683_9RHOO</name>
<dbReference type="PIRSF" id="PIRSF005917">
    <property type="entry name" value="MTase_YraL"/>
    <property type="match status" value="1"/>
</dbReference>
<protein>
    <submittedName>
        <fullName evidence="1">SAM-dependent methyltransferase</fullName>
    </submittedName>
</protein>
<dbReference type="EMBL" id="CP048836">
    <property type="protein sequence ID" value="QID17754.1"/>
    <property type="molecule type" value="Genomic_DNA"/>
</dbReference>
<dbReference type="GO" id="GO:0032259">
    <property type="term" value="P:methylation"/>
    <property type="evidence" value="ECO:0007669"/>
    <property type="project" value="UniProtKB-KW"/>
</dbReference>
<organism evidence="1 2">
    <name type="scientific">Nitrogeniibacter mangrovi</name>
    <dbReference type="NCBI Taxonomy" id="2016596"/>
    <lineage>
        <taxon>Bacteria</taxon>
        <taxon>Pseudomonadati</taxon>
        <taxon>Pseudomonadota</taxon>
        <taxon>Betaproteobacteria</taxon>
        <taxon>Rhodocyclales</taxon>
        <taxon>Zoogloeaceae</taxon>
        <taxon>Nitrogeniibacter</taxon>
    </lineage>
</organism>
<dbReference type="GO" id="GO:0008168">
    <property type="term" value="F:methyltransferase activity"/>
    <property type="evidence" value="ECO:0007669"/>
    <property type="project" value="UniProtKB-KW"/>
</dbReference>
<evidence type="ECO:0000313" key="2">
    <source>
        <dbReference type="Proteomes" id="UP000501991"/>
    </source>
</evidence>
<sequence>MTQRQHGTLYLVPVSLGTSPLERTLPSAAAETIRGLRHFVVENPKAARAELKRIAHPTPLRELSIEALPNQPDVRALEALLAPALAGNDLGLMSDAGVPAVADPGALLVREAHRLGLRVVPLVGPSSLLLGLMASGLDGQRFAFHGYLPVKDNERAAAIRALEAESRHKHQTQLFIETPYRNAQMFQTLLATAAPGTRLCVARGLTTAEEWVQTHRIDAWKRRPAPALERIPTVFLLLAD</sequence>